<feature type="transmembrane region" description="Helical" evidence="7">
    <location>
        <begin position="42"/>
        <end position="61"/>
    </location>
</feature>
<feature type="domain" description="Major facilitator superfamily (MFS) profile" evidence="8">
    <location>
        <begin position="7"/>
        <end position="445"/>
    </location>
</feature>
<dbReference type="GO" id="GO:0005886">
    <property type="term" value="C:plasma membrane"/>
    <property type="evidence" value="ECO:0007669"/>
    <property type="project" value="UniProtKB-SubCell"/>
</dbReference>
<dbReference type="Pfam" id="PF07690">
    <property type="entry name" value="MFS_1"/>
    <property type="match status" value="1"/>
</dbReference>
<reference evidence="9 10" key="1">
    <citation type="journal article" date="2015" name="BMC Genomics">
        <title>Comparative genomics of Fructobacillus spp. and Leuconostoc spp. reveals niche-specific evolution of Fructobacillus spp.</title>
        <authorList>
            <person name="Endo A."/>
            <person name="Tanizawa Y."/>
            <person name="Tanaka N."/>
            <person name="Maeno S."/>
            <person name="Kumar H."/>
            <person name="Shiwa Y."/>
            <person name="Okada S."/>
            <person name="Yoshikawa H."/>
            <person name="Dicks L."/>
            <person name="Nakagawa J."/>
            <person name="Arita M."/>
        </authorList>
    </citation>
    <scope>NUCLEOTIDE SEQUENCE [LARGE SCALE GENOMIC DNA]</scope>
    <source>
        <strain evidence="9 10">DSM 15468</strain>
    </source>
</reference>
<dbReference type="Gene3D" id="1.20.1720.10">
    <property type="entry name" value="Multidrug resistance protein D"/>
    <property type="match status" value="1"/>
</dbReference>
<feature type="transmembrane region" description="Helical" evidence="7">
    <location>
        <begin position="399"/>
        <end position="416"/>
    </location>
</feature>
<feature type="transmembrane region" description="Helical" evidence="7">
    <location>
        <begin position="300"/>
        <end position="320"/>
    </location>
</feature>
<comment type="subcellular location">
    <subcellularLocation>
        <location evidence="1">Cell membrane</location>
        <topology evidence="1">Multi-pass membrane protein</topology>
    </subcellularLocation>
</comment>
<feature type="transmembrane region" description="Helical" evidence="7">
    <location>
        <begin position="497"/>
        <end position="515"/>
    </location>
</feature>
<evidence type="ECO:0000313" key="9">
    <source>
        <dbReference type="EMBL" id="GAP03383.1"/>
    </source>
</evidence>
<dbReference type="RefSeq" id="WP_074717804.1">
    <property type="nucleotide sequence ID" value="NZ_DF968068.1"/>
</dbReference>
<evidence type="ECO:0000259" key="8">
    <source>
        <dbReference type="PROSITE" id="PS50850"/>
    </source>
</evidence>
<feature type="transmembrane region" description="Helical" evidence="7">
    <location>
        <begin position="327"/>
        <end position="346"/>
    </location>
</feature>
<evidence type="ECO:0000256" key="4">
    <source>
        <dbReference type="ARBA" id="ARBA00022692"/>
    </source>
</evidence>
<evidence type="ECO:0000256" key="2">
    <source>
        <dbReference type="ARBA" id="ARBA00022448"/>
    </source>
</evidence>
<feature type="transmembrane region" description="Helical" evidence="7">
    <location>
        <begin position="159"/>
        <end position="181"/>
    </location>
</feature>
<dbReference type="InterPro" id="IPR020846">
    <property type="entry name" value="MFS_dom"/>
</dbReference>
<feature type="transmembrane region" description="Helical" evidence="7">
    <location>
        <begin position="220"/>
        <end position="243"/>
    </location>
</feature>
<dbReference type="EMBL" id="DF968068">
    <property type="protein sequence ID" value="GAP03383.1"/>
    <property type="molecule type" value="Genomic_DNA"/>
</dbReference>
<evidence type="ECO:0000256" key="5">
    <source>
        <dbReference type="ARBA" id="ARBA00022989"/>
    </source>
</evidence>
<dbReference type="GO" id="GO:0022857">
    <property type="term" value="F:transmembrane transporter activity"/>
    <property type="evidence" value="ECO:0007669"/>
    <property type="project" value="InterPro"/>
</dbReference>
<sequence length="521" mass="57188">MFKKCSLSLVFILGIFICMLDTTVMNVALPQISKTIHTDLDTLSWALNAYTIIFASFTIPLTRVAEFFNKKYFFFFGALLFGIGSLVSGFSATFVILLFGRILQSFGAAILFPLSMSMGIELIPGKNRTNVIAILGVTQGLASAMGPTFGGVITEYLNWHWIFFINVPLALLIILLGALTLNEDDIIQEDLQSIDFLGSLLGIIMLSSFTSVLIEGRTWGWSSITTLSVIGLSIVSFIIFMITESKSRNPIVPLSLFKDRNFSGASLVIILSNLFLVAVTVLLPNYFVNVENLSTLNASYMITPITFSIFIASPFAGLLLKKVGARWLIFSGFMFMAIGYIFYADFNALKSVLFSCISGAFVGIGYGLITGPITVIAASDFKGAQLSNAQSVVSVLRQVGISMSVAIFVSGLYVNLSSAEKNTVQYSNKAILAMKLPNNITQKIQEQTTQSIASQNLNSKSPLNLPANSMISTQINENKKKIEKYAKNAYTFAFSNLYQKAVPFIFLGTTTILFFSRRKKY</sequence>
<keyword evidence="4 7" id="KW-0812">Transmembrane</keyword>
<gene>
    <name evidence="9" type="ORF">FPFC_061060</name>
</gene>
<feature type="transmembrane region" description="Helical" evidence="7">
    <location>
        <begin position="73"/>
        <end position="99"/>
    </location>
</feature>
<dbReference type="OrthoDB" id="2321349at2"/>
<feature type="transmembrane region" description="Helical" evidence="7">
    <location>
        <begin position="193"/>
        <end position="214"/>
    </location>
</feature>
<dbReference type="InterPro" id="IPR011701">
    <property type="entry name" value="MFS"/>
</dbReference>
<evidence type="ECO:0000256" key="3">
    <source>
        <dbReference type="ARBA" id="ARBA00022475"/>
    </source>
</evidence>
<dbReference type="PRINTS" id="PR01036">
    <property type="entry name" value="TCRTETB"/>
</dbReference>
<evidence type="ECO:0000256" key="1">
    <source>
        <dbReference type="ARBA" id="ARBA00004651"/>
    </source>
</evidence>
<protein>
    <submittedName>
        <fullName evidence="9">Putative MDR permease possible transmembrane efflux protein</fullName>
    </submittedName>
</protein>
<evidence type="ECO:0000313" key="10">
    <source>
        <dbReference type="Proteomes" id="UP000061227"/>
    </source>
</evidence>
<dbReference type="NCBIfam" id="TIGR00711">
    <property type="entry name" value="efflux_EmrB"/>
    <property type="match status" value="1"/>
</dbReference>
<proteinExistence type="predicted"/>
<dbReference type="SUPFAM" id="SSF103473">
    <property type="entry name" value="MFS general substrate transporter"/>
    <property type="match status" value="1"/>
</dbReference>
<feature type="transmembrane region" description="Helical" evidence="7">
    <location>
        <begin position="105"/>
        <end position="124"/>
    </location>
</feature>
<dbReference type="Proteomes" id="UP000061227">
    <property type="component" value="Unassembled WGS sequence"/>
</dbReference>
<evidence type="ECO:0000256" key="6">
    <source>
        <dbReference type="ARBA" id="ARBA00023136"/>
    </source>
</evidence>
<feature type="transmembrane region" description="Helical" evidence="7">
    <location>
        <begin position="131"/>
        <end position="153"/>
    </location>
</feature>
<keyword evidence="5 7" id="KW-1133">Transmembrane helix</keyword>
<evidence type="ECO:0000256" key="7">
    <source>
        <dbReference type="SAM" id="Phobius"/>
    </source>
</evidence>
<keyword evidence="10" id="KW-1185">Reference proteome</keyword>
<feature type="transmembrane region" description="Helical" evidence="7">
    <location>
        <begin position="264"/>
        <end position="288"/>
    </location>
</feature>
<accession>A0A3F3HBP3</accession>
<dbReference type="PANTHER" id="PTHR42718">
    <property type="entry name" value="MAJOR FACILITATOR SUPERFAMILY MULTIDRUG TRANSPORTER MFSC"/>
    <property type="match status" value="1"/>
</dbReference>
<dbReference type="Gene3D" id="1.20.1250.20">
    <property type="entry name" value="MFS general substrate transporter like domains"/>
    <property type="match status" value="1"/>
</dbReference>
<dbReference type="InterPro" id="IPR036259">
    <property type="entry name" value="MFS_trans_sf"/>
</dbReference>
<dbReference type="InterPro" id="IPR004638">
    <property type="entry name" value="EmrB-like"/>
</dbReference>
<dbReference type="PANTHER" id="PTHR42718:SF46">
    <property type="entry name" value="BLR6921 PROTEIN"/>
    <property type="match status" value="1"/>
</dbReference>
<dbReference type="AlphaFoldDB" id="A0A3F3HBP3"/>
<organism evidence="9 10">
    <name type="scientific">Fructobacillus pseudoficulneus</name>
    <dbReference type="NCBI Taxonomy" id="220714"/>
    <lineage>
        <taxon>Bacteria</taxon>
        <taxon>Bacillati</taxon>
        <taxon>Bacillota</taxon>
        <taxon>Bacilli</taxon>
        <taxon>Lactobacillales</taxon>
        <taxon>Lactobacillaceae</taxon>
        <taxon>Fructobacillus</taxon>
    </lineage>
</organism>
<keyword evidence="3" id="KW-1003">Cell membrane</keyword>
<keyword evidence="6 7" id="KW-0472">Membrane</keyword>
<name>A0A3F3HBP3_9LACO</name>
<keyword evidence="2" id="KW-0813">Transport</keyword>
<feature type="transmembrane region" description="Helical" evidence="7">
    <location>
        <begin position="352"/>
        <end position="378"/>
    </location>
</feature>
<dbReference type="PROSITE" id="PS50850">
    <property type="entry name" value="MFS"/>
    <property type="match status" value="1"/>
</dbReference>